<keyword evidence="5" id="KW-0862">Zinc</keyword>
<dbReference type="Pfam" id="PF00096">
    <property type="entry name" value="zf-C2H2"/>
    <property type="match status" value="2"/>
</dbReference>
<accession>A0A2R4FYB9</accession>
<feature type="domain" description="C2H2-type" evidence="13">
    <location>
        <begin position="543"/>
        <end position="572"/>
    </location>
</feature>
<dbReference type="PANTHER" id="PTHR23235">
    <property type="entry name" value="KRUEPPEL-LIKE TRANSCRIPTION FACTOR"/>
    <property type="match status" value="1"/>
</dbReference>
<keyword evidence="7" id="KW-0238">DNA-binding</keyword>
<name>A0A2R4FYB9_TANOR</name>
<keyword evidence="6" id="KW-0805">Transcription regulation</keyword>
<evidence type="ECO:0000256" key="3">
    <source>
        <dbReference type="ARBA" id="ARBA00022737"/>
    </source>
</evidence>
<keyword evidence="3" id="KW-0677">Repeat</keyword>
<proteinExistence type="evidence at transcript level"/>
<gene>
    <name evidence="14" type="primary">Sp1-4</name>
</gene>
<dbReference type="InterPro" id="IPR036236">
    <property type="entry name" value="Znf_C2H2_sf"/>
</dbReference>
<dbReference type="AlphaFoldDB" id="A0A2R4FYB9"/>
<comment type="subcellular location">
    <subcellularLocation>
        <location evidence="1">Nucleus</location>
    </subcellularLocation>
</comment>
<keyword evidence="4 11" id="KW-0863">Zinc-finger</keyword>
<dbReference type="PANTHER" id="PTHR23235:SF165">
    <property type="entry name" value="TRANSCRIPTION FACTOR BTD"/>
    <property type="match status" value="1"/>
</dbReference>
<reference evidence="14" key="1">
    <citation type="journal article" date="2018" name="Proc. Natl. Acad. Sci. U.S.A.">
        <title>Cooption of an appendage-patterning gene cassette in the head segmentation of arachnids.</title>
        <authorList>
            <person name="Setton E.V.W."/>
            <person name="Sharma P.P."/>
        </authorList>
    </citation>
    <scope>NUCLEOTIDE SEQUENCE</scope>
</reference>
<dbReference type="PROSITE" id="PS00028">
    <property type="entry name" value="ZINC_FINGER_C2H2_1"/>
    <property type="match status" value="3"/>
</dbReference>
<dbReference type="SMART" id="SM00355">
    <property type="entry name" value="ZnF_C2H2"/>
    <property type="match status" value="3"/>
</dbReference>
<evidence type="ECO:0000256" key="2">
    <source>
        <dbReference type="ARBA" id="ARBA00022723"/>
    </source>
</evidence>
<evidence type="ECO:0000256" key="9">
    <source>
        <dbReference type="ARBA" id="ARBA00023242"/>
    </source>
</evidence>
<evidence type="ECO:0000256" key="4">
    <source>
        <dbReference type="ARBA" id="ARBA00022771"/>
    </source>
</evidence>
<dbReference type="GO" id="GO:0000981">
    <property type="term" value="F:DNA-binding transcription factor activity, RNA polymerase II-specific"/>
    <property type="evidence" value="ECO:0007669"/>
    <property type="project" value="TreeGrafter"/>
</dbReference>
<feature type="region of interest" description="Disordered" evidence="12">
    <location>
        <begin position="313"/>
        <end position="356"/>
    </location>
</feature>
<dbReference type="SUPFAM" id="SSF57667">
    <property type="entry name" value="beta-beta-alpha zinc fingers"/>
    <property type="match status" value="2"/>
</dbReference>
<sequence length="712" mass="74882">MHDMTTVAVTNKQQEYIVPENQAQGNSPPPLALLAATCSKIGSSGKYSAQRKENSAVVVPKGAENNSVVGQVIVVNHPRDIINFQQQTVNQLFPIRQAIATQEGDVGNQQVVNFKGQQVIPSQILSQPQQIITAQTSTNAAGGVAYNVIPAPQVQTLTVDGHEAIFIHAQSTGNNNQAIQIAPAGTQAILTANGQTLIRAQAVPQPQTNASNVLQNIAQIASASNVVAQSIPVQVPVSAANGQTVYQTIQVPIQTLQLANAGGGNQAVQAQVIPQLAQAAQIQPQQLAQMTSQGYIQAIPAGATAVQVASQQNGTSSSPTVSNASSQSATAVTDSNNQASQVTASSATTTQVTSTNQPQMVQIGPNQMGQIIGQVANAASILTQTPGGAIQITPVSSLSQASGATPAVYTTAGGNAAVSGNQQQQVGQIVTLPIQGMQALSGNVLPPGTQIIAAGQQLQQDPNDPTKWQVVQTGGQVIATPTSLSGTQAGFPEVSITPTAGADGTPTDGTPGTTKRLRRVACTCPYCRDGDGTRTGDSKKKQHICHMPGCQKVYGKTSHLRAHLRWHTGERPFACTWLFCGKRFTRSDELQRHRRTHTGEKRFQCEECSKRFMRSDHLSKHLKTHRPRAPIIKTEHNVLERTVTVDGTEVLNVNAVTNPTEAMLVATTVAAPPGVVVASANNLNNTVSNESLVMTVEPDQPDLSINESPLNE</sequence>
<evidence type="ECO:0000313" key="14">
    <source>
        <dbReference type="EMBL" id="AVT42514.1"/>
    </source>
</evidence>
<keyword evidence="9" id="KW-0539">Nucleus</keyword>
<dbReference type="GO" id="GO:0008270">
    <property type="term" value="F:zinc ion binding"/>
    <property type="evidence" value="ECO:0007669"/>
    <property type="project" value="UniProtKB-KW"/>
</dbReference>
<feature type="domain" description="C2H2-type" evidence="13">
    <location>
        <begin position="603"/>
        <end position="630"/>
    </location>
</feature>
<evidence type="ECO:0000256" key="8">
    <source>
        <dbReference type="ARBA" id="ARBA00023163"/>
    </source>
</evidence>
<feature type="compositionally biased region" description="Low complexity" evidence="12">
    <location>
        <begin position="316"/>
        <end position="328"/>
    </location>
</feature>
<keyword evidence="2" id="KW-0479">Metal-binding</keyword>
<keyword evidence="8" id="KW-0804">Transcription</keyword>
<dbReference type="EMBL" id="MG857592">
    <property type="protein sequence ID" value="AVT42514.1"/>
    <property type="molecule type" value="mRNA"/>
</dbReference>
<evidence type="ECO:0000256" key="1">
    <source>
        <dbReference type="ARBA" id="ARBA00004123"/>
    </source>
</evidence>
<organism evidence="14">
    <name type="scientific">Tanystylum orbiculare</name>
    <name type="common">Sea spider</name>
    <name type="synonym">Clotenia orbiculare</name>
    <dbReference type="NCBI Taxonomy" id="88027"/>
    <lineage>
        <taxon>Eukaryota</taxon>
        <taxon>Metazoa</taxon>
        <taxon>Ecdysozoa</taxon>
        <taxon>Arthropoda</taxon>
        <taxon>Chelicerata</taxon>
        <taxon>Pycnogonida</taxon>
        <taxon>Pantopoda</taxon>
        <taxon>Tanystylum</taxon>
    </lineage>
</organism>
<evidence type="ECO:0000256" key="5">
    <source>
        <dbReference type="ARBA" id="ARBA00022833"/>
    </source>
</evidence>
<dbReference type="PROSITE" id="PS50157">
    <property type="entry name" value="ZINC_FINGER_C2H2_2"/>
    <property type="match status" value="3"/>
</dbReference>
<evidence type="ECO:0000256" key="10">
    <source>
        <dbReference type="ARBA" id="ARBA00038409"/>
    </source>
</evidence>
<evidence type="ECO:0000256" key="11">
    <source>
        <dbReference type="PROSITE-ProRule" id="PRU00042"/>
    </source>
</evidence>
<dbReference type="FunFam" id="3.30.160.60:FF:000624">
    <property type="entry name" value="zinc finger protein 697"/>
    <property type="match status" value="1"/>
</dbReference>
<feature type="domain" description="C2H2-type" evidence="13">
    <location>
        <begin position="573"/>
        <end position="602"/>
    </location>
</feature>
<dbReference type="FunFam" id="3.30.160.60:FF:000014">
    <property type="entry name" value="Transcription factor Sp3"/>
    <property type="match status" value="1"/>
</dbReference>
<evidence type="ECO:0000256" key="7">
    <source>
        <dbReference type="ARBA" id="ARBA00023125"/>
    </source>
</evidence>
<dbReference type="Gene3D" id="3.30.160.60">
    <property type="entry name" value="Classic Zinc Finger"/>
    <property type="match status" value="3"/>
</dbReference>
<protein>
    <submittedName>
        <fullName evidence="14">Zinc finger transcription factor Sp1-4</fullName>
    </submittedName>
</protein>
<dbReference type="GO" id="GO:0000978">
    <property type="term" value="F:RNA polymerase II cis-regulatory region sequence-specific DNA binding"/>
    <property type="evidence" value="ECO:0007669"/>
    <property type="project" value="TreeGrafter"/>
</dbReference>
<comment type="similarity">
    <text evidence="10">Belongs to the Sp1 C2H2-type zinc-finger protein family.</text>
</comment>
<dbReference type="GO" id="GO:0005634">
    <property type="term" value="C:nucleus"/>
    <property type="evidence" value="ECO:0007669"/>
    <property type="project" value="UniProtKB-SubCell"/>
</dbReference>
<evidence type="ECO:0000259" key="13">
    <source>
        <dbReference type="PROSITE" id="PS50157"/>
    </source>
</evidence>
<dbReference type="InterPro" id="IPR013087">
    <property type="entry name" value="Znf_C2H2_type"/>
</dbReference>
<evidence type="ECO:0000256" key="12">
    <source>
        <dbReference type="SAM" id="MobiDB-lite"/>
    </source>
</evidence>
<evidence type="ECO:0000256" key="6">
    <source>
        <dbReference type="ARBA" id="ARBA00023015"/>
    </source>
</evidence>
<feature type="compositionally biased region" description="Low complexity" evidence="12">
    <location>
        <begin position="335"/>
        <end position="356"/>
    </location>
</feature>